<protein>
    <submittedName>
        <fullName evidence="1">Uncharacterized protein</fullName>
    </submittedName>
</protein>
<organism evidence="1 2">
    <name type="scientific">Peronospora matthiolae</name>
    <dbReference type="NCBI Taxonomy" id="2874970"/>
    <lineage>
        <taxon>Eukaryota</taxon>
        <taxon>Sar</taxon>
        <taxon>Stramenopiles</taxon>
        <taxon>Oomycota</taxon>
        <taxon>Peronosporomycetes</taxon>
        <taxon>Peronosporales</taxon>
        <taxon>Peronosporaceae</taxon>
        <taxon>Peronospora</taxon>
    </lineage>
</organism>
<gene>
    <name evidence="1" type="ORF">PM001_LOCUS192</name>
</gene>
<dbReference type="EMBL" id="CAKLBY020000003">
    <property type="protein sequence ID" value="CAK7891468.1"/>
    <property type="molecule type" value="Genomic_DNA"/>
</dbReference>
<dbReference type="Proteomes" id="UP001162060">
    <property type="component" value="Unassembled WGS sequence"/>
</dbReference>
<dbReference type="AlphaFoldDB" id="A0AAV1T036"/>
<evidence type="ECO:0000313" key="2">
    <source>
        <dbReference type="Proteomes" id="UP001162060"/>
    </source>
</evidence>
<sequence>MKISNRHEGLSGFVDVRDLDYAWYKIWKSLRADLRVLREQFHATVLTLGEGGTYTL</sequence>
<proteinExistence type="predicted"/>
<accession>A0AAV1T036</accession>
<comment type="caution">
    <text evidence="1">The sequence shown here is derived from an EMBL/GenBank/DDBJ whole genome shotgun (WGS) entry which is preliminary data.</text>
</comment>
<reference evidence="1" key="1">
    <citation type="submission" date="2024-01" db="EMBL/GenBank/DDBJ databases">
        <authorList>
            <person name="Webb A."/>
        </authorList>
    </citation>
    <scope>NUCLEOTIDE SEQUENCE</scope>
    <source>
        <strain evidence="1">Pm1</strain>
    </source>
</reference>
<evidence type="ECO:0000313" key="1">
    <source>
        <dbReference type="EMBL" id="CAK7891468.1"/>
    </source>
</evidence>
<name>A0AAV1T036_9STRA</name>